<evidence type="ECO:0000313" key="2">
    <source>
        <dbReference type="Proteomes" id="UP000064029"/>
    </source>
</evidence>
<organism evidence="1 2">
    <name type="scientific">Burkholderia ubonensis</name>
    <dbReference type="NCBI Taxonomy" id="101571"/>
    <lineage>
        <taxon>Bacteria</taxon>
        <taxon>Pseudomonadati</taxon>
        <taxon>Pseudomonadota</taxon>
        <taxon>Betaproteobacteria</taxon>
        <taxon>Burkholderiales</taxon>
        <taxon>Burkholderiaceae</taxon>
        <taxon>Burkholderia</taxon>
        <taxon>Burkholderia cepacia complex</taxon>
    </lineage>
</organism>
<reference evidence="1 2" key="1">
    <citation type="submission" date="2015-11" db="EMBL/GenBank/DDBJ databases">
        <title>Expanding the genomic diversity of Burkholderia species for the development of highly accurate diagnostics.</title>
        <authorList>
            <person name="Sahl J."/>
            <person name="Keim P."/>
            <person name="Wagner D."/>
        </authorList>
    </citation>
    <scope>NUCLEOTIDE SEQUENCE [LARGE SCALE GENOMIC DNA]</scope>
    <source>
        <strain evidence="1 2">MSMB2036</strain>
    </source>
</reference>
<gene>
    <name evidence="1" type="ORF">WJ33_16490</name>
</gene>
<comment type="caution">
    <text evidence="1">The sequence shown here is derived from an EMBL/GenBank/DDBJ whole genome shotgun (WGS) entry which is preliminary data.</text>
</comment>
<sequence>MLNSEPNRAGETSVAVTGDQMVAQLLRATSLESLEDIDAYVGAIESIVAELLARHVDNESRGAVRAAYKAGIAAGLYGANSEAEVDAELDTVEDGRSSALLEVITRAGWEHGRTILHWVGSCRGRSGSVLQSGR</sequence>
<dbReference type="AlphaFoldDB" id="A0A124RDC5"/>
<dbReference type="Proteomes" id="UP000064029">
    <property type="component" value="Unassembled WGS sequence"/>
</dbReference>
<dbReference type="EMBL" id="LOXM01000041">
    <property type="protein sequence ID" value="KVG73579.1"/>
    <property type="molecule type" value="Genomic_DNA"/>
</dbReference>
<name>A0A124RDC5_9BURK</name>
<protein>
    <submittedName>
        <fullName evidence="1">Uncharacterized protein</fullName>
    </submittedName>
</protein>
<evidence type="ECO:0000313" key="1">
    <source>
        <dbReference type="EMBL" id="KVG73579.1"/>
    </source>
</evidence>
<accession>A0A124RDC5</accession>
<proteinExistence type="predicted"/>